<keyword evidence="4" id="KW-1185">Reference proteome</keyword>
<name>A0ABP9A0B4_9ACTN</name>
<evidence type="ECO:0000259" key="2">
    <source>
        <dbReference type="Pfam" id="PF12647"/>
    </source>
</evidence>
<accession>A0ABP9A0B4</accession>
<reference evidence="4" key="1">
    <citation type="journal article" date="2019" name="Int. J. Syst. Evol. Microbiol.">
        <title>The Global Catalogue of Microorganisms (GCM) 10K type strain sequencing project: providing services to taxonomists for standard genome sequencing and annotation.</title>
        <authorList>
            <consortium name="The Broad Institute Genomics Platform"/>
            <consortium name="The Broad Institute Genome Sequencing Center for Infectious Disease"/>
            <person name="Wu L."/>
            <person name="Ma J."/>
        </authorList>
    </citation>
    <scope>NUCLEOTIDE SEQUENCE [LARGE SCALE GENOMIC DNA]</scope>
    <source>
        <strain evidence="4">JCM 18324</strain>
    </source>
</reference>
<protein>
    <recommendedName>
        <fullName evidence="2">RNHCP domain-containing protein</fullName>
    </recommendedName>
</protein>
<dbReference type="Proteomes" id="UP001501147">
    <property type="component" value="Unassembled WGS sequence"/>
</dbReference>
<evidence type="ECO:0000313" key="4">
    <source>
        <dbReference type="Proteomes" id="UP001501147"/>
    </source>
</evidence>
<organism evidence="3 4">
    <name type="scientific">Streptomyces sanyensis</name>
    <dbReference type="NCBI Taxonomy" id="568869"/>
    <lineage>
        <taxon>Bacteria</taxon>
        <taxon>Bacillati</taxon>
        <taxon>Actinomycetota</taxon>
        <taxon>Actinomycetes</taxon>
        <taxon>Kitasatosporales</taxon>
        <taxon>Streptomycetaceae</taxon>
        <taxon>Streptomyces</taxon>
    </lineage>
</organism>
<dbReference type="Pfam" id="PF12647">
    <property type="entry name" value="RNHCP"/>
    <property type="match status" value="1"/>
</dbReference>
<feature type="domain" description="RNHCP" evidence="2">
    <location>
        <begin position="39"/>
        <end position="125"/>
    </location>
</feature>
<sequence>MSTRHSPTADAHRSASDTSPHIPGSPGVPHMPDPSQGGAFDCAWCGATARALDSRGARRTHCPSCLNAPHLDDGAGGTGRCRGRTAPIAVAVLDSGERITVHRCLRCDALASHPVHPDDNRLVLLRTAVRPLADPPFPLEVLGRL</sequence>
<evidence type="ECO:0000256" key="1">
    <source>
        <dbReference type="SAM" id="MobiDB-lite"/>
    </source>
</evidence>
<comment type="caution">
    <text evidence="3">The sequence shown here is derived from an EMBL/GenBank/DDBJ whole genome shotgun (WGS) entry which is preliminary data.</text>
</comment>
<evidence type="ECO:0000313" key="3">
    <source>
        <dbReference type="EMBL" id="GAA4771364.1"/>
    </source>
</evidence>
<dbReference type="RefSeq" id="WP_345611867.1">
    <property type="nucleotide sequence ID" value="NZ_BAABJV010000003.1"/>
</dbReference>
<proteinExistence type="predicted"/>
<dbReference type="EMBL" id="BAABJV010000003">
    <property type="protein sequence ID" value="GAA4771364.1"/>
    <property type="molecule type" value="Genomic_DNA"/>
</dbReference>
<gene>
    <name evidence="3" type="ORF">GCM10023329_18310</name>
</gene>
<dbReference type="InterPro" id="IPR024439">
    <property type="entry name" value="RNHCP"/>
</dbReference>
<feature type="region of interest" description="Disordered" evidence="1">
    <location>
        <begin position="1"/>
        <end position="33"/>
    </location>
</feature>